<keyword evidence="1" id="KW-1185">Reference proteome</keyword>
<accession>A0ABM1GBL4</accession>
<sequence>MKKLKLDWTEAAEQRLNGFNDVDEFFLKAYKSSAIYKEKIQKYHDHRIGKRELVVGDFVLLTNSTIRLFLPKLKSKWTGSFLITKVFPFGEVDLENKEVAKFTVNGYDELRIKTTLQVMMAPKKEVVYAKRGKTKLVALSHRMIEEDSDNE</sequence>
<dbReference type="Proteomes" id="UP000694930">
    <property type="component" value="Chromosome 3"/>
</dbReference>
<evidence type="ECO:0000313" key="2">
    <source>
        <dbReference type="RefSeq" id="XP_015068729.1"/>
    </source>
</evidence>
<dbReference type="GeneID" id="107013301"/>
<reference evidence="2" key="2">
    <citation type="submission" date="2025-08" db="UniProtKB">
        <authorList>
            <consortium name="RefSeq"/>
        </authorList>
    </citation>
    <scope>IDENTIFICATION</scope>
</reference>
<reference evidence="1" key="1">
    <citation type="journal article" date="2014" name="Nat. Genet.">
        <title>The genome of the stress-tolerant wild tomato species Solanum pennellii.</title>
        <authorList>
            <person name="Bolger A."/>
            <person name="Scossa F."/>
            <person name="Bolger M.E."/>
            <person name="Lanz C."/>
            <person name="Maumus F."/>
            <person name="Tohge T."/>
            <person name="Quesneville H."/>
            <person name="Alseekh S."/>
            <person name="Sorensen I."/>
            <person name="Lichtenstein G."/>
            <person name="Fich E.A."/>
            <person name="Conte M."/>
            <person name="Keller H."/>
            <person name="Schneeberger K."/>
            <person name="Schwacke R."/>
            <person name="Ofner I."/>
            <person name="Vrebalov J."/>
            <person name="Xu Y."/>
            <person name="Osorio S."/>
            <person name="Aflitos S.A."/>
            <person name="Schijlen E."/>
            <person name="Jimenez-Gomez J.M."/>
            <person name="Ryngajllo M."/>
            <person name="Kimura S."/>
            <person name="Kumar R."/>
            <person name="Koenig D."/>
            <person name="Headland L.R."/>
            <person name="Maloof J.N."/>
            <person name="Sinha N."/>
            <person name="van Ham R.C."/>
            <person name="Lankhorst R.K."/>
            <person name="Mao L."/>
            <person name="Vogel A."/>
            <person name="Arsova B."/>
            <person name="Panstruga R."/>
            <person name="Fei Z."/>
            <person name="Rose J.K."/>
            <person name="Zamir D."/>
            <person name="Carrari F."/>
            <person name="Giovannoni J.J."/>
            <person name="Weigel D."/>
            <person name="Usadel B."/>
            <person name="Fernie A.R."/>
        </authorList>
    </citation>
    <scope>NUCLEOTIDE SEQUENCE [LARGE SCALE GENOMIC DNA]</scope>
    <source>
        <strain evidence="1">cv. LA0716</strain>
    </source>
</reference>
<evidence type="ECO:0000313" key="1">
    <source>
        <dbReference type="Proteomes" id="UP000694930"/>
    </source>
</evidence>
<proteinExistence type="predicted"/>
<protein>
    <submittedName>
        <fullName evidence="2">Uncharacterized protein LOC107013301</fullName>
    </submittedName>
</protein>
<name>A0ABM1GBL4_SOLPN</name>
<organism evidence="1 2">
    <name type="scientific">Solanum pennellii</name>
    <name type="common">Tomato</name>
    <name type="synonym">Lycopersicon pennellii</name>
    <dbReference type="NCBI Taxonomy" id="28526"/>
    <lineage>
        <taxon>Eukaryota</taxon>
        <taxon>Viridiplantae</taxon>
        <taxon>Streptophyta</taxon>
        <taxon>Embryophyta</taxon>
        <taxon>Tracheophyta</taxon>
        <taxon>Spermatophyta</taxon>
        <taxon>Magnoliopsida</taxon>
        <taxon>eudicotyledons</taxon>
        <taxon>Gunneridae</taxon>
        <taxon>Pentapetalae</taxon>
        <taxon>asterids</taxon>
        <taxon>lamiids</taxon>
        <taxon>Solanales</taxon>
        <taxon>Solanaceae</taxon>
        <taxon>Solanoideae</taxon>
        <taxon>Solaneae</taxon>
        <taxon>Solanum</taxon>
        <taxon>Solanum subgen. Lycopersicon</taxon>
    </lineage>
</organism>
<gene>
    <name evidence="2" type="primary">LOC107013301</name>
</gene>
<dbReference type="RefSeq" id="XP_015068729.1">
    <property type="nucleotide sequence ID" value="XM_015213243.1"/>
</dbReference>